<accession>A0A382U7Y1</accession>
<sequence>VAIHIDPRELLKNELFIRGMREFAISVDKYDDIDKYTLKVSIIGIKINKILEQKA</sequence>
<gene>
    <name evidence="1" type="ORF">METZ01_LOCUS383253</name>
</gene>
<dbReference type="EMBL" id="UINC01142203">
    <property type="protein sequence ID" value="SVD30399.1"/>
    <property type="molecule type" value="Genomic_DNA"/>
</dbReference>
<feature type="non-terminal residue" evidence="1">
    <location>
        <position position="55"/>
    </location>
</feature>
<protein>
    <submittedName>
        <fullName evidence="1">Uncharacterized protein</fullName>
    </submittedName>
</protein>
<feature type="non-terminal residue" evidence="1">
    <location>
        <position position="1"/>
    </location>
</feature>
<dbReference type="AlphaFoldDB" id="A0A382U7Y1"/>
<evidence type="ECO:0000313" key="1">
    <source>
        <dbReference type="EMBL" id="SVD30399.1"/>
    </source>
</evidence>
<reference evidence="1" key="1">
    <citation type="submission" date="2018-05" db="EMBL/GenBank/DDBJ databases">
        <authorList>
            <person name="Lanie J.A."/>
            <person name="Ng W.-L."/>
            <person name="Kazmierczak K.M."/>
            <person name="Andrzejewski T.M."/>
            <person name="Davidsen T.M."/>
            <person name="Wayne K.J."/>
            <person name="Tettelin H."/>
            <person name="Glass J.I."/>
            <person name="Rusch D."/>
            <person name="Podicherti R."/>
            <person name="Tsui H.-C.T."/>
            <person name="Winkler M.E."/>
        </authorList>
    </citation>
    <scope>NUCLEOTIDE SEQUENCE</scope>
</reference>
<name>A0A382U7Y1_9ZZZZ</name>
<proteinExistence type="predicted"/>
<organism evidence="1">
    <name type="scientific">marine metagenome</name>
    <dbReference type="NCBI Taxonomy" id="408172"/>
    <lineage>
        <taxon>unclassified sequences</taxon>
        <taxon>metagenomes</taxon>
        <taxon>ecological metagenomes</taxon>
    </lineage>
</organism>